<protein>
    <submittedName>
        <fullName evidence="1">Serine/threonine-protein phosphatase 7 long form-like protein</fullName>
    </submittedName>
</protein>
<evidence type="ECO:0000313" key="1">
    <source>
        <dbReference type="EMBL" id="MCI95674.1"/>
    </source>
</evidence>
<evidence type="ECO:0000313" key="2">
    <source>
        <dbReference type="Proteomes" id="UP000265520"/>
    </source>
</evidence>
<keyword evidence="2" id="KW-1185">Reference proteome</keyword>
<name>A0A392W4U9_9FABA</name>
<dbReference type="EMBL" id="LXQA011393819">
    <property type="protein sequence ID" value="MCI95674.1"/>
    <property type="molecule type" value="Genomic_DNA"/>
</dbReference>
<feature type="non-terminal residue" evidence="1">
    <location>
        <position position="57"/>
    </location>
</feature>
<reference evidence="1 2" key="1">
    <citation type="journal article" date="2018" name="Front. Plant Sci.">
        <title>Red Clover (Trifolium pratense) and Zigzag Clover (T. medium) - A Picture of Genomic Similarities and Differences.</title>
        <authorList>
            <person name="Dluhosova J."/>
            <person name="Istvanek J."/>
            <person name="Nedelnik J."/>
            <person name="Repkova J."/>
        </authorList>
    </citation>
    <scope>NUCLEOTIDE SEQUENCE [LARGE SCALE GENOMIC DNA]</scope>
    <source>
        <strain evidence="2">cv. 10/8</strain>
        <tissue evidence="1">Leaf</tissue>
    </source>
</reference>
<dbReference type="AlphaFoldDB" id="A0A392W4U9"/>
<proteinExistence type="predicted"/>
<accession>A0A392W4U9</accession>
<dbReference type="Proteomes" id="UP000265520">
    <property type="component" value="Unassembled WGS sequence"/>
</dbReference>
<comment type="caution">
    <text evidence="1">The sequence shown here is derived from an EMBL/GenBank/DDBJ whole genome shotgun (WGS) entry which is preliminary data.</text>
</comment>
<sequence length="57" mass="6346">MPFGEMTITLDNVACLLHLPVRGQFYTPVSVTQEEAMTLAVELLGEEYQFALRETAA</sequence>
<organism evidence="1 2">
    <name type="scientific">Trifolium medium</name>
    <dbReference type="NCBI Taxonomy" id="97028"/>
    <lineage>
        <taxon>Eukaryota</taxon>
        <taxon>Viridiplantae</taxon>
        <taxon>Streptophyta</taxon>
        <taxon>Embryophyta</taxon>
        <taxon>Tracheophyta</taxon>
        <taxon>Spermatophyta</taxon>
        <taxon>Magnoliopsida</taxon>
        <taxon>eudicotyledons</taxon>
        <taxon>Gunneridae</taxon>
        <taxon>Pentapetalae</taxon>
        <taxon>rosids</taxon>
        <taxon>fabids</taxon>
        <taxon>Fabales</taxon>
        <taxon>Fabaceae</taxon>
        <taxon>Papilionoideae</taxon>
        <taxon>50 kb inversion clade</taxon>
        <taxon>NPAAA clade</taxon>
        <taxon>Hologalegina</taxon>
        <taxon>IRL clade</taxon>
        <taxon>Trifolieae</taxon>
        <taxon>Trifolium</taxon>
    </lineage>
</organism>